<organism evidence="1 2">
    <name type="scientific">Duncaniella freteri</name>
    <dbReference type="NCBI Taxonomy" id="2530391"/>
    <lineage>
        <taxon>Bacteria</taxon>
        <taxon>Pseudomonadati</taxon>
        <taxon>Bacteroidota</taxon>
        <taxon>Bacteroidia</taxon>
        <taxon>Bacteroidales</taxon>
        <taxon>Muribaculaceae</taxon>
        <taxon>Duncaniella</taxon>
    </lineage>
</organism>
<protein>
    <submittedName>
        <fullName evidence="1">Uncharacterized protein</fullName>
    </submittedName>
</protein>
<name>A0A4Z0V3Y8_9BACT</name>
<gene>
    <name evidence="1" type="ORF">EZ315_15075</name>
</gene>
<dbReference type="RefSeq" id="WP_135472798.1">
    <property type="nucleotide sequence ID" value="NZ_CASRWJ010000011.1"/>
</dbReference>
<accession>A0A4Z0V3Y8</accession>
<reference evidence="1 2" key="1">
    <citation type="submission" date="2019-02" db="EMBL/GenBank/DDBJ databases">
        <title>Isolation and identification of novel species under the genus Muribaculum.</title>
        <authorList>
            <person name="Miyake S."/>
            <person name="Ding Y."/>
            <person name="Low A."/>
            <person name="Soh M."/>
            <person name="Seedorf H."/>
        </authorList>
    </citation>
    <scope>NUCLEOTIDE SEQUENCE [LARGE SCALE GENOMIC DNA]</scope>
    <source>
        <strain evidence="1 2">TLL-A3</strain>
    </source>
</reference>
<dbReference type="GeneID" id="82151109"/>
<dbReference type="Proteomes" id="UP000297635">
    <property type="component" value="Unassembled WGS sequence"/>
</dbReference>
<evidence type="ECO:0000313" key="1">
    <source>
        <dbReference type="EMBL" id="TGG37120.1"/>
    </source>
</evidence>
<dbReference type="AlphaFoldDB" id="A0A4Z0V3Y8"/>
<sequence>MSLENYLVRSDVSETEIRCSFRQEEVSQLHTLLKEKGFDWYRDFLTTNLSDILKYIALPPSRREAKKWVAHPDALLLRFAALQISAITVQFQLDIDGIAGIVDFGSYRSFHSVIANGLAPLLLGSPLKEFPFEGYDSPFC</sequence>
<comment type="caution">
    <text evidence="1">The sequence shown here is derived from an EMBL/GenBank/DDBJ whole genome shotgun (WGS) entry which is preliminary data.</text>
</comment>
<dbReference type="EMBL" id="SJSA01000002">
    <property type="protein sequence ID" value="TGG37120.1"/>
    <property type="molecule type" value="Genomic_DNA"/>
</dbReference>
<proteinExistence type="predicted"/>
<keyword evidence="2" id="KW-1185">Reference proteome</keyword>
<evidence type="ECO:0000313" key="2">
    <source>
        <dbReference type="Proteomes" id="UP000297635"/>
    </source>
</evidence>